<keyword evidence="6" id="KW-0222">Digestion</keyword>
<dbReference type="FunFam" id="2.40.70.10:FF:000004">
    <property type="entry name" value="Pepsin A"/>
    <property type="match status" value="1"/>
</dbReference>
<dbReference type="GO" id="GO:0004190">
    <property type="term" value="F:aspartic-type endopeptidase activity"/>
    <property type="evidence" value="ECO:0007669"/>
    <property type="project" value="UniProtKB-KW"/>
</dbReference>
<evidence type="ECO:0000313" key="13">
    <source>
        <dbReference type="EMBL" id="KAF3696809.1"/>
    </source>
</evidence>
<dbReference type="Proteomes" id="UP000503349">
    <property type="component" value="Chromosome 12"/>
</dbReference>
<gene>
    <name evidence="13" type="ORF">EXN66_Car012487</name>
</gene>
<evidence type="ECO:0000259" key="12">
    <source>
        <dbReference type="PROSITE" id="PS51767"/>
    </source>
</evidence>
<dbReference type="SUPFAM" id="SSF50630">
    <property type="entry name" value="Acid proteases"/>
    <property type="match status" value="1"/>
</dbReference>
<dbReference type="EC" id="3.4.23.1" evidence="3"/>
<dbReference type="Pfam" id="PF00026">
    <property type="entry name" value="Asp"/>
    <property type="match status" value="1"/>
</dbReference>
<comment type="similarity">
    <text evidence="2 11">Belongs to the peptidase A1 family.</text>
</comment>
<sequence>MNHYSSESNSEVANKMKCLVILVALVAFSECLVRMPLIKGKTARQTLQEKGLWEEYRKKFPYNPMVKFTQYGTEPMTNDADMSYYGVISIGTPPQSFSVIFDSGSSNLWVPSVYCSSSQACQNHNKFNPQQSSSFQWNGESLSIQYGTGSMTGYLGADTVGVGGVSVANQVFGLSQTEAPFMAHMQADGILGLAFQSIASDNVVPVFNNMVSQGLVSQPMFSVYLSSNSAQGSEVVFGGVDSNHYTGQIAWIPLTSATYWQIKMDSVSINGQTVACSGGCQAIIDTGTSLIVGPTSDISNINSWVGASTDQYGDASVNCQNIQSMPEVTFTLNGNAFTIPATAYVSQSYYGCNTGFGQGGSDQLWILGDVFIRQYYAVFDTQGPYIGLAKSA</sequence>
<dbReference type="InterPro" id="IPR001969">
    <property type="entry name" value="Aspartic_peptidase_AS"/>
</dbReference>
<dbReference type="PANTHER" id="PTHR47966">
    <property type="entry name" value="BETA-SITE APP-CLEAVING ENZYME, ISOFORM A-RELATED"/>
    <property type="match status" value="1"/>
</dbReference>
<accession>A0A6G1Q2Y1</accession>
<evidence type="ECO:0000256" key="1">
    <source>
        <dbReference type="ARBA" id="ARBA00002318"/>
    </source>
</evidence>
<comment type="function">
    <text evidence="1">Shows particularly broad specificity; although bonds involving phenylalanine and leucine are preferred, many others are also cleaved to some extent.</text>
</comment>
<keyword evidence="5 11" id="KW-0064">Aspartyl protease</keyword>
<dbReference type="OrthoDB" id="771136at2759"/>
<evidence type="ECO:0000256" key="6">
    <source>
        <dbReference type="ARBA" id="ARBA00022757"/>
    </source>
</evidence>
<dbReference type="GO" id="GO:0007586">
    <property type="term" value="P:digestion"/>
    <property type="evidence" value="ECO:0007669"/>
    <property type="project" value="UniProtKB-KW"/>
</dbReference>
<dbReference type="AlphaFoldDB" id="A0A6G1Q2Y1"/>
<dbReference type="GO" id="GO:0006508">
    <property type="term" value="P:proteolysis"/>
    <property type="evidence" value="ECO:0007669"/>
    <property type="project" value="UniProtKB-KW"/>
</dbReference>
<dbReference type="Gene3D" id="6.10.140.60">
    <property type="match status" value="1"/>
</dbReference>
<evidence type="ECO:0000256" key="9">
    <source>
        <dbReference type="PIRSR" id="PIRSR601461-1"/>
    </source>
</evidence>
<dbReference type="InterPro" id="IPR012848">
    <property type="entry name" value="Aspartic_peptidase_N"/>
</dbReference>
<evidence type="ECO:0000256" key="8">
    <source>
        <dbReference type="ARBA" id="ARBA00023157"/>
    </source>
</evidence>
<feature type="active site" evidence="9">
    <location>
        <position position="285"/>
    </location>
</feature>
<evidence type="ECO:0000256" key="4">
    <source>
        <dbReference type="ARBA" id="ARBA00022670"/>
    </source>
</evidence>
<evidence type="ECO:0000256" key="5">
    <source>
        <dbReference type="ARBA" id="ARBA00022750"/>
    </source>
</evidence>
<evidence type="ECO:0000256" key="11">
    <source>
        <dbReference type="RuleBase" id="RU000454"/>
    </source>
</evidence>
<keyword evidence="14" id="KW-1185">Reference proteome</keyword>
<dbReference type="PROSITE" id="PS00141">
    <property type="entry name" value="ASP_PROTEASE"/>
    <property type="match status" value="2"/>
</dbReference>
<feature type="disulfide bond" evidence="10">
    <location>
        <begin position="115"/>
        <end position="121"/>
    </location>
</feature>
<dbReference type="PRINTS" id="PR00792">
    <property type="entry name" value="PEPSIN"/>
</dbReference>
<dbReference type="InterPro" id="IPR001461">
    <property type="entry name" value="Aspartic_peptidase_A1"/>
</dbReference>
<keyword evidence="4 11" id="KW-0645">Protease</keyword>
<dbReference type="PANTHER" id="PTHR47966:SF22">
    <property type="entry name" value="PEPSIN A-3-RELATED"/>
    <property type="match status" value="1"/>
</dbReference>
<dbReference type="InterPro" id="IPR021109">
    <property type="entry name" value="Peptidase_aspartic_dom_sf"/>
</dbReference>
<dbReference type="InterPro" id="IPR033121">
    <property type="entry name" value="PEPTIDASE_A1"/>
</dbReference>
<evidence type="ECO:0000256" key="7">
    <source>
        <dbReference type="ARBA" id="ARBA00022801"/>
    </source>
</evidence>
<dbReference type="Gene3D" id="2.40.70.10">
    <property type="entry name" value="Acid Proteases"/>
    <property type="match status" value="2"/>
</dbReference>
<keyword evidence="7 11" id="KW-0378">Hydrolase</keyword>
<evidence type="ECO:0000256" key="3">
    <source>
        <dbReference type="ARBA" id="ARBA00011924"/>
    </source>
</evidence>
<name>A0A6G1Q2Y1_CHAAH</name>
<evidence type="ECO:0000256" key="2">
    <source>
        <dbReference type="ARBA" id="ARBA00007447"/>
    </source>
</evidence>
<dbReference type="Pfam" id="PF07966">
    <property type="entry name" value="A1_Propeptide"/>
    <property type="match status" value="1"/>
</dbReference>
<dbReference type="Gene3D" id="2.60.40.1960">
    <property type="match status" value="1"/>
</dbReference>
<evidence type="ECO:0000313" key="14">
    <source>
        <dbReference type="Proteomes" id="UP000503349"/>
    </source>
</evidence>
<proteinExistence type="inferred from homology"/>
<dbReference type="FunFam" id="2.40.70.10:FF:000006">
    <property type="entry name" value="Cathepsin E"/>
    <property type="match status" value="1"/>
</dbReference>
<reference evidence="13 14" key="1">
    <citation type="submission" date="2019-02" db="EMBL/GenBank/DDBJ databases">
        <title>Opniocepnalus argus genome.</title>
        <authorList>
            <person name="Zhou C."/>
            <person name="Xiao S."/>
        </authorList>
    </citation>
    <scope>NUCLEOTIDE SEQUENCE [LARGE SCALE GENOMIC DNA]</scope>
    <source>
        <strain evidence="13">OARG1902GOOAL</strain>
        <tissue evidence="13">Muscle</tissue>
    </source>
</reference>
<feature type="domain" description="Peptidase A1" evidence="12">
    <location>
        <begin position="84"/>
        <end position="389"/>
    </location>
</feature>
<organism evidence="13 14">
    <name type="scientific">Channa argus</name>
    <name type="common">Northern snakehead</name>
    <name type="synonym">Ophicephalus argus</name>
    <dbReference type="NCBI Taxonomy" id="215402"/>
    <lineage>
        <taxon>Eukaryota</taxon>
        <taxon>Metazoa</taxon>
        <taxon>Chordata</taxon>
        <taxon>Craniata</taxon>
        <taxon>Vertebrata</taxon>
        <taxon>Euteleostomi</taxon>
        <taxon>Actinopterygii</taxon>
        <taxon>Neopterygii</taxon>
        <taxon>Teleostei</taxon>
        <taxon>Neoteleostei</taxon>
        <taxon>Acanthomorphata</taxon>
        <taxon>Anabantaria</taxon>
        <taxon>Anabantiformes</taxon>
        <taxon>Channoidei</taxon>
        <taxon>Channidae</taxon>
        <taxon>Channa</taxon>
    </lineage>
</organism>
<dbReference type="PROSITE" id="PS51767">
    <property type="entry name" value="PEPTIDASE_A1"/>
    <property type="match status" value="1"/>
</dbReference>
<keyword evidence="8 10" id="KW-1015">Disulfide bond</keyword>
<evidence type="ECO:0000256" key="10">
    <source>
        <dbReference type="PIRSR" id="PIRSR601461-2"/>
    </source>
</evidence>
<dbReference type="EMBL" id="CM015723">
    <property type="protein sequence ID" value="KAF3696809.1"/>
    <property type="molecule type" value="Genomic_DNA"/>
</dbReference>
<feature type="active site" evidence="9">
    <location>
        <position position="102"/>
    </location>
</feature>
<protein>
    <recommendedName>
        <fullName evidence="3">pepsin A</fullName>
        <ecNumber evidence="3">3.4.23.1</ecNumber>
    </recommendedName>
</protein>
<feature type="disulfide bond" evidence="10">
    <location>
        <begin position="276"/>
        <end position="280"/>
    </location>
</feature>
<feature type="disulfide bond" evidence="10">
    <location>
        <begin position="319"/>
        <end position="352"/>
    </location>
</feature>
<reference evidence="14" key="2">
    <citation type="submission" date="2019-02" db="EMBL/GenBank/DDBJ databases">
        <title>Opniocepnalus argus Var Kimnra genome.</title>
        <authorList>
            <person name="Zhou C."/>
            <person name="Xiao S."/>
        </authorList>
    </citation>
    <scope>NUCLEOTIDE SEQUENCE [LARGE SCALE GENOMIC DNA]</scope>
</reference>